<reference evidence="1" key="1">
    <citation type="submission" date="2023-03" db="EMBL/GenBank/DDBJ databases">
        <title>Massive genome expansion in bonnet fungi (Mycena s.s.) driven by repeated elements and novel gene families across ecological guilds.</title>
        <authorList>
            <consortium name="Lawrence Berkeley National Laboratory"/>
            <person name="Harder C.B."/>
            <person name="Miyauchi S."/>
            <person name="Viragh M."/>
            <person name="Kuo A."/>
            <person name="Thoen E."/>
            <person name="Andreopoulos B."/>
            <person name="Lu D."/>
            <person name="Skrede I."/>
            <person name="Drula E."/>
            <person name="Henrissat B."/>
            <person name="Morin E."/>
            <person name="Kohler A."/>
            <person name="Barry K."/>
            <person name="LaButti K."/>
            <person name="Morin E."/>
            <person name="Salamov A."/>
            <person name="Lipzen A."/>
            <person name="Mereny Z."/>
            <person name="Hegedus B."/>
            <person name="Baldrian P."/>
            <person name="Stursova M."/>
            <person name="Weitz H."/>
            <person name="Taylor A."/>
            <person name="Grigoriev I.V."/>
            <person name="Nagy L.G."/>
            <person name="Martin F."/>
            <person name="Kauserud H."/>
        </authorList>
    </citation>
    <scope>NUCLEOTIDE SEQUENCE</scope>
    <source>
        <strain evidence="1">CBHHK002</strain>
    </source>
</reference>
<protein>
    <submittedName>
        <fullName evidence="1">Uncharacterized protein</fullName>
    </submittedName>
</protein>
<accession>A0AAD7A661</accession>
<dbReference type="AlphaFoldDB" id="A0AAD7A661"/>
<proteinExistence type="predicted"/>
<comment type="caution">
    <text evidence="1">The sequence shown here is derived from an EMBL/GenBank/DDBJ whole genome shotgun (WGS) entry which is preliminary data.</text>
</comment>
<dbReference type="EMBL" id="JARIHO010000015">
    <property type="protein sequence ID" value="KAJ7349773.1"/>
    <property type="molecule type" value="Genomic_DNA"/>
</dbReference>
<keyword evidence="2" id="KW-1185">Reference proteome</keyword>
<name>A0AAD7A661_9AGAR</name>
<evidence type="ECO:0000313" key="1">
    <source>
        <dbReference type="EMBL" id="KAJ7349773.1"/>
    </source>
</evidence>
<sequence length="249" mass="27196">MCPRAYALVLIYGADDGIRGIPRVSRAFTSAGFAPPRRASSWGLLGPRTLLLDFISSWRVAEGHGKTEDVRSQFLHRGALCVAAHLAGPGAEPGITRAHTPRQRSWIRSDRPPVHIFRTTRSESLSSSAATTYFYDTRTDTYTNPTGAGRCARVCASHGHQDPVPGELLVSATLHEMLPQRARAQMVHPAIYATALAAARSMRRTGGKVYYSDGMAALRPRQPTRKGDVAYKKASALRTTVEVLKMLAR</sequence>
<organism evidence="1 2">
    <name type="scientific">Mycena albidolilacea</name>
    <dbReference type="NCBI Taxonomy" id="1033008"/>
    <lineage>
        <taxon>Eukaryota</taxon>
        <taxon>Fungi</taxon>
        <taxon>Dikarya</taxon>
        <taxon>Basidiomycota</taxon>
        <taxon>Agaricomycotina</taxon>
        <taxon>Agaricomycetes</taxon>
        <taxon>Agaricomycetidae</taxon>
        <taxon>Agaricales</taxon>
        <taxon>Marasmiineae</taxon>
        <taxon>Mycenaceae</taxon>
        <taxon>Mycena</taxon>
    </lineage>
</organism>
<evidence type="ECO:0000313" key="2">
    <source>
        <dbReference type="Proteomes" id="UP001218218"/>
    </source>
</evidence>
<dbReference type="Proteomes" id="UP001218218">
    <property type="component" value="Unassembled WGS sequence"/>
</dbReference>
<gene>
    <name evidence="1" type="ORF">DFH08DRAFT_958735</name>
</gene>